<keyword evidence="5 7" id="KW-0010">Activator</keyword>
<dbReference type="SMART" id="SM00354">
    <property type="entry name" value="HTH_LACI"/>
    <property type="match status" value="1"/>
</dbReference>
<dbReference type="SUPFAM" id="SSF53822">
    <property type="entry name" value="Periplasmic binding protein-like I"/>
    <property type="match status" value="1"/>
</dbReference>
<dbReference type="Pfam" id="PF00356">
    <property type="entry name" value="LacI"/>
    <property type="match status" value="1"/>
</dbReference>
<dbReference type="Pfam" id="PF00532">
    <property type="entry name" value="Peripla_BP_1"/>
    <property type="match status" value="1"/>
</dbReference>
<dbReference type="CDD" id="cd01392">
    <property type="entry name" value="HTH_LacI"/>
    <property type="match status" value="1"/>
</dbReference>
<gene>
    <name evidence="9" type="ORF">WS74_0358</name>
</gene>
<evidence type="ECO:0000256" key="5">
    <source>
        <dbReference type="ARBA" id="ARBA00023159"/>
    </source>
</evidence>
<evidence type="ECO:0000313" key="9">
    <source>
        <dbReference type="EMBL" id="AIM62610.1"/>
    </source>
</evidence>
<dbReference type="InterPro" id="IPR028082">
    <property type="entry name" value="Peripla_BP_I"/>
</dbReference>
<dbReference type="KEGG" id="wce:WS08_0358"/>
<dbReference type="SUPFAM" id="SSF47413">
    <property type="entry name" value="lambda repressor-like DNA-binding domains"/>
    <property type="match status" value="1"/>
</dbReference>
<sequence>MEKQTVTIYDVAREANVSMATVSRVVNGNANVKAGTKEKVQAVIKELGYRPNAIARGLASKRTTTIGLILPDLTDQYYVELARGIDDVAKMYKYQIILTSAGESNEKNLEVIDNLLGKQVDGIIYMGNHIDEDVDERLDSIDVPVVFAGSVDSENQHPSVNINYIEAFEQATGMLLANDHEKVAFISGDLEHAINKDHKLKGYQVALEKKGMAVDPDLIFQGSYVYESGYAMAKDIIATGATAAIAVNDSMAAGVLNGLTDAGVKIPADFEIITSNNTALTSMTRPQLSSITQPIYDLGAVAMRVLTKLLDHDELAEKQIELPHGYVERATTN</sequence>
<dbReference type="GO" id="GO:0003700">
    <property type="term" value="F:DNA-binding transcription factor activity"/>
    <property type="evidence" value="ECO:0007669"/>
    <property type="project" value="TreeGrafter"/>
</dbReference>
<dbReference type="EMBL" id="CP009223">
    <property type="protein sequence ID" value="AIM62610.1"/>
    <property type="molecule type" value="Genomic_DNA"/>
</dbReference>
<dbReference type="PATRIC" id="fig|759620.7.peg.344"/>
<evidence type="ECO:0000256" key="7">
    <source>
        <dbReference type="RuleBase" id="RU368079"/>
    </source>
</evidence>
<name>A0A075U586_9LACO</name>
<dbReference type="FunFam" id="1.10.260.40:FF:000002">
    <property type="entry name" value="HTH-type transcriptional repressor PurR"/>
    <property type="match status" value="1"/>
</dbReference>
<proteinExistence type="predicted"/>
<dbReference type="Gene3D" id="3.40.50.2300">
    <property type="match status" value="2"/>
</dbReference>
<keyword evidence="6 7" id="KW-0804">Transcription</keyword>
<dbReference type="PROSITE" id="PS50932">
    <property type="entry name" value="HTH_LACI_2"/>
    <property type="match status" value="1"/>
</dbReference>
<dbReference type="Proteomes" id="UP000029079">
    <property type="component" value="Chromosome"/>
</dbReference>
<dbReference type="InterPro" id="IPR010982">
    <property type="entry name" value="Lambda_DNA-bd_dom_sf"/>
</dbReference>
<protein>
    <recommendedName>
        <fullName evidence="1 7">Catabolite control protein A</fullName>
    </recommendedName>
</protein>
<dbReference type="RefSeq" id="WP_009764935.1">
    <property type="nucleotide sequence ID" value="NZ_CP009223.1"/>
</dbReference>
<evidence type="ECO:0000256" key="3">
    <source>
        <dbReference type="ARBA" id="ARBA00023015"/>
    </source>
</evidence>
<dbReference type="Gene3D" id="1.10.260.40">
    <property type="entry name" value="lambda repressor-like DNA-binding domains"/>
    <property type="match status" value="1"/>
</dbReference>
<evidence type="ECO:0000259" key="8">
    <source>
        <dbReference type="PROSITE" id="PS50932"/>
    </source>
</evidence>
<dbReference type="PANTHER" id="PTHR30146:SF150">
    <property type="entry name" value="ARABINOSE METABOLISM TRANSCRIPTIONAL REPRESSOR"/>
    <property type="match status" value="1"/>
</dbReference>
<dbReference type="InterPro" id="IPR001761">
    <property type="entry name" value="Peripla_BP/Lac1_sug-bd_dom"/>
</dbReference>
<dbReference type="InterPro" id="IPR000843">
    <property type="entry name" value="HTH_LacI"/>
</dbReference>
<dbReference type="OrthoDB" id="9784962at2"/>
<dbReference type="PANTHER" id="PTHR30146">
    <property type="entry name" value="LACI-RELATED TRANSCRIPTIONAL REPRESSOR"/>
    <property type="match status" value="1"/>
</dbReference>
<dbReference type="KEGG" id="wct:WS74_0358"/>
<feature type="domain" description="HTH lacI-type" evidence="8">
    <location>
        <begin position="6"/>
        <end position="60"/>
    </location>
</feature>
<organism evidence="9 10">
    <name type="scientific">Weissella ceti</name>
    <dbReference type="NCBI Taxonomy" id="759620"/>
    <lineage>
        <taxon>Bacteria</taxon>
        <taxon>Bacillati</taxon>
        <taxon>Bacillota</taxon>
        <taxon>Bacilli</taxon>
        <taxon>Lactobacillales</taxon>
        <taxon>Lactobacillaceae</taxon>
        <taxon>Weissella</taxon>
    </lineage>
</organism>
<dbReference type="AlphaFoldDB" id="A0A075U586"/>
<dbReference type="PRINTS" id="PR00036">
    <property type="entry name" value="HTHLACI"/>
</dbReference>
<evidence type="ECO:0000313" key="10">
    <source>
        <dbReference type="Proteomes" id="UP000029079"/>
    </source>
</evidence>
<evidence type="ECO:0000256" key="6">
    <source>
        <dbReference type="ARBA" id="ARBA00023163"/>
    </source>
</evidence>
<reference evidence="10" key="2">
    <citation type="submission" date="2014-08" db="EMBL/GenBank/DDBJ databases">
        <title>Complete genome of Weissella ceti strain WS74 isolated from diseased rainbow trout in Brazil.</title>
        <authorList>
            <person name="Figueiredo H.C.P."/>
            <person name="Leal C.A.G."/>
            <person name="Pereira F.L."/>
            <person name="Soares S.C."/>
            <person name="Dorella F.A."/>
            <person name="Carvalho A.F."/>
            <person name="Azevedo V.A.C."/>
        </authorList>
    </citation>
    <scope>NUCLEOTIDE SEQUENCE [LARGE SCALE GENOMIC DNA]</scope>
    <source>
        <strain evidence="10">WS74</strain>
    </source>
</reference>
<keyword evidence="4 7" id="KW-0238">DNA-binding</keyword>
<dbReference type="NCBIfam" id="TIGR01481">
    <property type="entry name" value="ccpA"/>
    <property type="match status" value="1"/>
</dbReference>
<evidence type="ECO:0000256" key="1">
    <source>
        <dbReference type="ARBA" id="ARBA00019435"/>
    </source>
</evidence>
<dbReference type="KEGG" id="wci:WS105_0356"/>
<accession>A0A075U586</accession>
<dbReference type="PROSITE" id="PS00356">
    <property type="entry name" value="HTH_LACI_1"/>
    <property type="match status" value="1"/>
</dbReference>
<dbReference type="InterPro" id="IPR006377">
    <property type="entry name" value="CcpA"/>
</dbReference>
<dbReference type="STRING" id="759620.WS105_0356"/>
<reference evidence="9 10" key="1">
    <citation type="journal article" date="2014" name="Genome Announc.">
        <title>Complete Genome Sequences of Fish Pathogenic Weissella ceti Strains WS74 and WS105.</title>
        <authorList>
            <person name="Figueiredo H.C."/>
            <person name="Leal C.A."/>
            <person name="Dorella F.A."/>
            <person name="Carvalho A.F."/>
            <person name="Soares S.C."/>
            <person name="Pereira F.L."/>
            <person name="Azevedo V.A."/>
        </authorList>
    </citation>
    <scope>NUCLEOTIDE SEQUENCE [LARGE SCALE GENOMIC DNA]</scope>
    <source>
        <strain evidence="9 10">WS74</strain>
    </source>
</reference>
<keyword evidence="2 7" id="KW-0678">Repressor</keyword>
<comment type="function">
    <text evidence="7">Global transcriptional regulator of carbon catabolite repression (CCR) and carbon catabolite activation (CCA), which ensures optimal energy usage under diverse conditions.</text>
</comment>
<dbReference type="GO" id="GO:0000976">
    <property type="term" value="F:transcription cis-regulatory region binding"/>
    <property type="evidence" value="ECO:0007669"/>
    <property type="project" value="TreeGrafter"/>
</dbReference>
<keyword evidence="3 7" id="KW-0805">Transcription regulation</keyword>
<evidence type="ECO:0000256" key="4">
    <source>
        <dbReference type="ARBA" id="ARBA00023125"/>
    </source>
</evidence>
<keyword evidence="10" id="KW-1185">Reference proteome</keyword>
<evidence type="ECO:0000256" key="2">
    <source>
        <dbReference type="ARBA" id="ARBA00022491"/>
    </source>
</evidence>